<dbReference type="Proteomes" id="UP000699865">
    <property type="component" value="Unassembled WGS sequence"/>
</dbReference>
<dbReference type="EMBL" id="JAFMOU010000070">
    <property type="protein sequence ID" value="MBU9836679.1"/>
    <property type="molecule type" value="Genomic_DNA"/>
</dbReference>
<evidence type="ECO:0000313" key="2">
    <source>
        <dbReference type="EMBL" id="MBU9836679.1"/>
    </source>
</evidence>
<evidence type="ECO:0000313" key="3">
    <source>
        <dbReference type="Proteomes" id="UP000699865"/>
    </source>
</evidence>
<keyword evidence="1" id="KW-0812">Transmembrane</keyword>
<name>A0ABS6L491_9GAMM</name>
<feature type="transmembrane region" description="Helical" evidence="1">
    <location>
        <begin position="21"/>
        <end position="41"/>
    </location>
</feature>
<keyword evidence="3" id="KW-1185">Reference proteome</keyword>
<feature type="transmembrane region" description="Helical" evidence="1">
    <location>
        <begin position="53"/>
        <end position="75"/>
    </location>
</feature>
<keyword evidence="1" id="KW-1133">Transmembrane helix</keyword>
<protein>
    <submittedName>
        <fullName evidence="2">Type VI secretion protein</fullName>
    </submittedName>
</protein>
<comment type="caution">
    <text evidence="2">The sequence shown here is derived from an EMBL/GenBank/DDBJ whole genome shotgun (WGS) entry which is preliminary data.</text>
</comment>
<keyword evidence="1" id="KW-0472">Membrane</keyword>
<proteinExistence type="predicted"/>
<organism evidence="2 3">
    <name type="scientific">Rahnella perminowiae</name>
    <dbReference type="NCBI Taxonomy" id="2816244"/>
    <lineage>
        <taxon>Bacteria</taxon>
        <taxon>Pseudomonadati</taxon>
        <taxon>Pseudomonadota</taxon>
        <taxon>Gammaproteobacteria</taxon>
        <taxon>Enterobacterales</taxon>
        <taxon>Yersiniaceae</taxon>
        <taxon>Rahnella</taxon>
    </lineage>
</organism>
<evidence type="ECO:0000256" key="1">
    <source>
        <dbReference type="SAM" id="Phobius"/>
    </source>
</evidence>
<gene>
    <name evidence="2" type="ORF">J1786_17895</name>
</gene>
<dbReference type="RefSeq" id="WP_217138928.1">
    <property type="nucleotide sequence ID" value="NZ_JAFMOS010000489.1"/>
</dbReference>
<accession>A0ABS6L491</accession>
<sequence length="387" mass="43008">MGWERQKPFTTEQPSPPSSGGWLISGVLAVIASVLLFVLHASGSLSVLKPINIWLFALIPVVLWILTFSTCGYLYGREMERFQFFQREAEHAQQQWTAWAERYIAVSASCVMLPDSISAALLQQNLRGLPQQQGLVRHIDYLKDNKSVINTLLEGIQSALQILPPELALQVTVLTDEPESGRQKLFALFDECWQTRAPENLRPASLNITDQLSFRSLDERLGQPESTVQLILVKQMHGDTRYSDGLAALLFTSDDVAQKYALPHIVRVLRPMPLHVDNLNEELTLLLTTQTQACQTTSVLGDHQKWTASSAAVITIGNAVGTRWQAENILTVETYCGIQGPYSPWFTLALGADFVHIGQQSWLALSTTGAENFVYTIATGSGDERIK</sequence>
<reference evidence="2 3" key="1">
    <citation type="submission" date="2021-03" db="EMBL/GenBank/DDBJ databases">
        <title>Five novel Rahnella species.</title>
        <authorList>
            <person name="Brady C."/>
            <person name="Asselin J."/>
            <person name="Beer S."/>
            <person name="Bruberg M.B."/>
            <person name="Crampton B."/>
            <person name="Venter S."/>
            <person name="Arnold D."/>
            <person name="Denman S."/>
        </authorList>
    </citation>
    <scope>NUCLEOTIDE SEQUENCE [LARGE SCALE GENOMIC DNA]</scope>
    <source>
        <strain evidence="2 3">L72c</strain>
    </source>
</reference>